<dbReference type="Proteomes" id="UP000077002">
    <property type="component" value="Unassembled WGS sequence"/>
</dbReference>
<dbReference type="AlphaFoldDB" id="A0A177FLQ8"/>
<evidence type="ECO:0000256" key="1">
    <source>
        <dbReference type="SAM" id="MobiDB-lite"/>
    </source>
</evidence>
<feature type="region of interest" description="Disordered" evidence="1">
    <location>
        <begin position="173"/>
        <end position="243"/>
    </location>
</feature>
<evidence type="ECO:0000313" key="3">
    <source>
        <dbReference type="Proteomes" id="UP000077002"/>
    </source>
</evidence>
<keyword evidence="3" id="KW-1185">Reference proteome</keyword>
<feature type="compositionally biased region" description="Basic residues" evidence="1">
    <location>
        <begin position="184"/>
        <end position="194"/>
    </location>
</feature>
<gene>
    <name evidence="2" type="ORF">AYO21_00516</name>
</gene>
<dbReference type="OrthoDB" id="4161813at2759"/>
<dbReference type="EMBL" id="LVKK01000002">
    <property type="protein sequence ID" value="OAG45168.1"/>
    <property type="molecule type" value="Genomic_DNA"/>
</dbReference>
<protein>
    <submittedName>
        <fullName evidence="2">Uncharacterized protein</fullName>
    </submittedName>
</protein>
<dbReference type="GeneID" id="34595698"/>
<dbReference type="RefSeq" id="XP_022517120.1">
    <property type="nucleotide sequence ID" value="XM_022650506.1"/>
</dbReference>
<comment type="caution">
    <text evidence="2">The sequence shown here is derived from an EMBL/GenBank/DDBJ whole genome shotgun (WGS) entry which is preliminary data.</text>
</comment>
<organism evidence="2 3">
    <name type="scientific">Fonsecaea monophora</name>
    <dbReference type="NCBI Taxonomy" id="254056"/>
    <lineage>
        <taxon>Eukaryota</taxon>
        <taxon>Fungi</taxon>
        <taxon>Dikarya</taxon>
        <taxon>Ascomycota</taxon>
        <taxon>Pezizomycotina</taxon>
        <taxon>Eurotiomycetes</taxon>
        <taxon>Chaetothyriomycetidae</taxon>
        <taxon>Chaetothyriales</taxon>
        <taxon>Herpotrichiellaceae</taxon>
        <taxon>Fonsecaea</taxon>
    </lineage>
</organism>
<proteinExistence type="predicted"/>
<evidence type="ECO:0000313" key="2">
    <source>
        <dbReference type="EMBL" id="OAG45168.1"/>
    </source>
</evidence>
<sequence>MSSQLSNNDTTNASIPISIDQARSFPPTQATVSNANYVESFVRPMSPLVPTTVGHNQRRRIPMLEVDEDGIEDIQVPLIPAIGRIEDLVRYPSPASSSPSPPTPTITPVPDHGETMIPDFDLETLSGSAPVNGFVIRSREDIFSSEDILWRTYNRTGSSIGVLLERSTTLIPVVPDGEGSPLPPRRRQQTPRRRPLSDKPQYVELRPPLPHSASVTRTRPLTEEGALETTLPMPTSQTSTQRRRVENIGHWVDSLIEHVAQVRSWTHQNGIDGVQDSNDAAS</sequence>
<name>A0A177FLQ8_9EURO</name>
<reference evidence="2 3" key="1">
    <citation type="submission" date="2016-03" db="EMBL/GenBank/DDBJ databases">
        <title>Draft genome sequence of the Fonsecaea monophora CBS 269.37.</title>
        <authorList>
            <person name="Bombassaro A."/>
            <person name="Vinicius W.A."/>
            <person name="De Hoog S."/>
            <person name="Sun J."/>
            <person name="Souza E.M."/>
            <person name="Raittz R.T."/>
            <person name="Costa F."/>
            <person name="Leao A.C."/>
            <person name="Tadra-Sfeir M.Z."/>
            <person name="Baura V."/>
            <person name="Balsanelli E."/>
            <person name="Pedrosa F.O."/>
            <person name="Moreno L.F."/>
            <person name="Steffens M.B."/>
            <person name="Xi L."/>
            <person name="Bocca A.L."/>
            <person name="Felipe M.S."/>
            <person name="Teixeira M."/>
            <person name="Telles Filho F.Q."/>
            <person name="Azevedo C.M."/>
            <person name="Gomes R."/>
            <person name="Vicente V.A."/>
        </authorList>
    </citation>
    <scope>NUCLEOTIDE SEQUENCE [LARGE SCALE GENOMIC DNA]</scope>
    <source>
        <strain evidence="2 3">CBS 269.37</strain>
    </source>
</reference>
<accession>A0A177FLQ8</accession>